<comment type="subcellular location">
    <subcellularLocation>
        <location evidence="7">Cell membrane</location>
        <topology evidence="7">Peripheral membrane protein</topology>
    </subcellularLocation>
    <subcellularLocation>
        <location evidence="7">Vacuole membrane</location>
        <topology evidence="7">Peripheral membrane protein</topology>
    </subcellularLocation>
</comment>
<comment type="similarity">
    <text evidence="7">Belongs to the PI3/PI4-kinase family.</text>
</comment>
<feature type="region of interest" description="Disordered" evidence="8">
    <location>
        <begin position="348"/>
        <end position="373"/>
    </location>
</feature>
<evidence type="ECO:0000256" key="7">
    <source>
        <dbReference type="RuleBase" id="RU367084"/>
    </source>
</evidence>
<evidence type="ECO:0000256" key="4">
    <source>
        <dbReference type="ARBA" id="ARBA00022777"/>
    </source>
</evidence>
<dbReference type="AlphaFoldDB" id="A0A2H9TJV9"/>
<keyword evidence="6" id="KW-0472">Membrane</keyword>
<keyword evidence="1 7" id="KW-1003">Cell membrane</keyword>
<protein>
    <recommendedName>
        <fullName evidence="7">Phosphatidylinositol 4-kinase</fullName>
        <ecNumber evidence="7">2.7.1.67</ecNumber>
    </recommendedName>
</protein>
<dbReference type="EMBL" id="MTSL01000149">
    <property type="protein sequence ID" value="PJF18018.1"/>
    <property type="molecule type" value="Genomic_DNA"/>
</dbReference>
<reference evidence="10 11" key="1">
    <citation type="submission" date="2016-10" db="EMBL/GenBank/DDBJ databases">
        <title>The genome of Paramicrosporidium saccamoebae is the missing link in understanding Cryptomycota and Microsporidia evolution.</title>
        <authorList>
            <person name="Quandt C.A."/>
            <person name="Beaudet D."/>
            <person name="Corsaro D."/>
            <person name="Michel R."/>
            <person name="Corradi N."/>
            <person name="James T."/>
        </authorList>
    </citation>
    <scope>NUCLEOTIDE SEQUENCE [LARGE SCALE GENOMIC DNA]</scope>
    <source>
        <strain evidence="10 11">KSL3</strain>
    </source>
</reference>
<keyword evidence="3 7" id="KW-0547">Nucleotide-binding</keyword>
<dbReference type="GO" id="GO:0005524">
    <property type="term" value="F:ATP binding"/>
    <property type="evidence" value="ECO:0007669"/>
    <property type="project" value="UniProtKB-UniRule"/>
</dbReference>
<keyword evidence="11" id="KW-1185">Reference proteome</keyword>
<dbReference type="GO" id="GO:0005886">
    <property type="term" value="C:plasma membrane"/>
    <property type="evidence" value="ECO:0007669"/>
    <property type="project" value="UniProtKB-SubCell"/>
</dbReference>
<evidence type="ECO:0000313" key="11">
    <source>
        <dbReference type="Proteomes" id="UP000240830"/>
    </source>
</evidence>
<dbReference type="GO" id="GO:0007030">
    <property type="term" value="P:Golgi organization"/>
    <property type="evidence" value="ECO:0007669"/>
    <property type="project" value="TreeGrafter"/>
</dbReference>
<dbReference type="OrthoDB" id="3349449at2759"/>
<dbReference type="STRING" id="1246581.A0A2H9TJV9"/>
<evidence type="ECO:0000256" key="3">
    <source>
        <dbReference type="ARBA" id="ARBA00022741"/>
    </source>
</evidence>
<name>A0A2H9TJV9_9FUNG</name>
<evidence type="ECO:0000259" key="9">
    <source>
        <dbReference type="PROSITE" id="PS50290"/>
    </source>
</evidence>
<evidence type="ECO:0000256" key="2">
    <source>
        <dbReference type="ARBA" id="ARBA00022679"/>
    </source>
</evidence>
<dbReference type="PANTHER" id="PTHR12865">
    <property type="entry name" value="PHOSPHATIDYLINOSITOL 4-KINASE TYPE-II"/>
    <property type="match status" value="1"/>
</dbReference>
<keyword evidence="2 7" id="KW-0808">Transferase</keyword>
<dbReference type="PANTHER" id="PTHR12865:SF1">
    <property type="entry name" value="PHOSPHATIDYLINOSITOL 4-KINASE TYPE 2"/>
    <property type="match status" value="1"/>
</dbReference>
<comment type="catalytic activity">
    <reaction evidence="7">
        <text>a 1,2-diacyl-sn-glycero-3-phospho-(1D-myo-inositol) + ATP = a 1,2-diacyl-sn-glycero-3-phospho-(1D-myo-inositol 4-phosphate) + ADP + H(+)</text>
        <dbReference type="Rhea" id="RHEA:19877"/>
        <dbReference type="ChEBI" id="CHEBI:15378"/>
        <dbReference type="ChEBI" id="CHEBI:30616"/>
        <dbReference type="ChEBI" id="CHEBI:57880"/>
        <dbReference type="ChEBI" id="CHEBI:58178"/>
        <dbReference type="ChEBI" id="CHEBI:456216"/>
        <dbReference type="EC" id="2.7.1.67"/>
    </reaction>
</comment>
<evidence type="ECO:0000256" key="6">
    <source>
        <dbReference type="ARBA" id="ARBA00023136"/>
    </source>
</evidence>
<organism evidence="10 11">
    <name type="scientific">Paramicrosporidium saccamoebae</name>
    <dbReference type="NCBI Taxonomy" id="1246581"/>
    <lineage>
        <taxon>Eukaryota</taxon>
        <taxon>Fungi</taxon>
        <taxon>Fungi incertae sedis</taxon>
        <taxon>Cryptomycota</taxon>
        <taxon>Cryptomycota incertae sedis</taxon>
        <taxon>Paramicrosporidium</taxon>
    </lineage>
</organism>
<keyword evidence="4 7" id="KW-0418">Kinase</keyword>
<dbReference type="GO" id="GO:0000329">
    <property type="term" value="C:fungal-type vacuole membrane"/>
    <property type="evidence" value="ECO:0007669"/>
    <property type="project" value="TreeGrafter"/>
</dbReference>
<gene>
    <name evidence="10" type="ORF">PSACC_02161</name>
</gene>
<dbReference type="EC" id="2.7.1.67" evidence="7"/>
<dbReference type="Pfam" id="PF00454">
    <property type="entry name" value="PI3_PI4_kinase"/>
    <property type="match status" value="1"/>
</dbReference>
<proteinExistence type="inferred from homology"/>
<evidence type="ECO:0000256" key="8">
    <source>
        <dbReference type="SAM" id="MobiDB-lite"/>
    </source>
</evidence>
<dbReference type="PROSITE" id="PS50290">
    <property type="entry name" value="PI3_4_KINASE_3"/>
    <property type="match status" value="1"/>
</dbReference>
<dbReference type="GO" id="GO:0046854">
    <property type="term" value="P:phosphatidylinositol phosphate biosynthetic process"/>
    <property type="evidence" value="ECO:0007669"/>
    <property type="project" value="UniProtKB-UniRule"/>
</dbReference>
<feature type="domain" description="PI3K/PI4K catalytic" evidence="9">
    <location>
        <begin position="148"/>
        <end position="497"/>
    </location>
</feature>
<dbReference type="GO" id="GO:0004430">
    <property type="term" value="F:1-phosphatidylinositol 4-kinase activity"/>
    <property type="evidence" value="ECO:0007669"/>
    <property type="project" value="UniProtKB-UniRule"/>
</dbReference>
<accession>A0A2H9TJV9</accession>
<comment type="caution">
    <text evidence="10">The sequence shown here is derived from an EMBL/GenBank/DDBJ whole genome shotgun (WGS) entry which is preliminary data.</text>
</comment>
<dbReference type="Proteomes" id="UP000240830">
    <property type="component" value="Unassembled WGS sequence"/>
</dbReference>
<dbReference type="GO" id="GO:0007032">
    <property type="term" value="P:endosome organization"/>
    <property type="evidence" value="ECO:0007669"/>
    <property type="project" value="TreeGrafter"/>
</dbReference>
<evidence type="ECO:0000256" key="1">
    <source>
        <dbReference type="ARBA" id="ARBA00022475"/>
    </source>
</evidence>
<sequence>MLPLRSALTCVEGFQRPRKPLALRPYDRLEMESASHTSLSITSIDMSVAGKTPPRKVDIPTTKSQDELEDVELDARLEVEGDGEREMMREMRREMRREMKREETDVMPEHAPLALRSKMTNGFIFNWINTNQEFLRVVEGCQRAIDRNTYPLRIGQGSSGSYFVRDESEKIVGVFKPKDEEPYGHLNPKWIKWLHRTCCPCLFGRSFLVPNIGYISEAAASMVDSFLGLNMVPRTQIARLRSSAFVFPWWEHVRIWRERHENPVSRYPHKLGSFQLFVEGFEDSSTVISKLNELRPLEPELRTAFQAEFEKMTILDYAIRNTDRSLDNWLIHLSWTENPNVSTQARHPLSASAAQSTAELHQTHKTESAPDLLRPKTPRLLPCVKIACIDNGLAFPFKHPHEVRSYPYSWVHLPEAQTPYSLELRTSLLEKLADTASWDLLISQLRQIFEIDSDFNERIFKKQMAILRGQLYNIVQALREGESPARLVERPLMLIEEEDEPELSEEGFEAAHTRTAPRKRHRHTPVTEKPLLTCW</sequence>
<keyword evidence="5 7" id="KW-0067">ATP-binding</keyword>
<dbReference type="InterPro" id="IPR039756">
    <property type="entry name" value="Lsb6/PI4K2"/>
</dbReference>
<dbReference type="InterPro" id="IPR000403">
    <property type="entry name" value="PI3/4_kinase_cat_dom"/>
</dbReference>
<evidence type="ECO:0000256" key="5">
    <source>
        <dbReference type="ARBA" id="ARBA00022840"/>
    </source>
</evidence>
<dbReference type="GO" id="GO:0005802">
    <property type="term" value="C:trans-Golgi network"/>
    <property type="evidence" value="ECO:0007669"/>
    <property type="project" value="TreeGrafter"/>
</dbReference>
<dbReference type="GO" id="GO:0005768">
    <property type="term" value="C:endosome"/>
    <property type="evidence" value="ECO:0007669"/>
    <property type="project" value="UniProtKB-UniRule"/>
</dbReference>
<comment type="cofactor">
    <cofactor evidence="7">
        <name>Mg(2+)</name>
        <dbReference type="ChEBI" id="CHEBI:18420"/>
    </cofactor>
    <cofactor evidence="7">
        <name>Mn(2+)</name>
        <dbReference type="ChEBI" id="CHEBI:29035"/>
    </cofactor>
</comment>
<evidence type="ECO:0000313" key="10">
    <source>
        <dbReference type="EMBL" id="PJF18018.1"/>
    </source>
</evidence>